<reference evidence="2 3" key="1">
    <citation type="submission" date="2018-10" db="EMBL/GenBank/DDBJ databases">
        <authorList>
            <person name="Li J."/>
        </authorList>
    </citation>
    <scope>NUCLEOTIDE SEQUENCE [LARGE SCALE GENOMIC DNA]</scope>
    <source>
        <strain evidence="2 3">CCTCC AB209002</strain>
    </source>
</reference>
<dbReference type="OrthoDB" id="5126529at2"/>
<keyword evidence="1" id="KW-1133">Transmembrane helix</keyword>
<evidence type="ECO:0000313" key="2">
    <source>
        <dbReference type="EMBL" id="RLP69394.1"/>
    </source>
</evidence>
<gene>
    <name evidence="2" type="ORF">D9V29_11780</name>
</gene>
<feature type="transmembrane region" description="Helical" evidence="1">
    <location>
        <begin position="226"/>
        <end position="244"/>
    </location>
</feature>
<proteinExistence type="predicted"/>
<name>A0A3L6ZNB6_9MICO</name>
<comment type="caution">
    <text evidence="2">The sequence shown here is derived from an EMBL/GenBank/DDBJ whole genome shotgun (WGS) entry which is preliminary data.</text>
</comment>
<accession>A0A3L6ZNB6</accession>
<protein>
    <submittedName>
        <fullName evidence="2">Uncharacterized protein</fullName>
    </submittedName>
</protein>
<keyword evidence="1" id="KW-0812">Transmembrane</keyword>
<keyword evidence="1" id="KW-0472">Membrane</keyword>
<sequence length="322" mass="36088">MEFQTDPLESWHDAPIRYLTQQLKELSSGATYDDANAVMDDESAVYLLWSTFDRTDRLLEVVEEQPEAMNYAVALRDALEEFPVLVSARRSEELLHLAERMDSICQQWIDILRISRKHDPDVEDLLRSLKQEHVQARIMRENRNQQRYANEEAQANLLVAKEAAREAQKSAGITGSAKFSEYFGNYADSELRTANYFRLATIAVIIGAITIAFTRAPESTDSLTTLAYRLAVLAGVAALGTYLGRQAGHHRRLGAWARGLEVQTKSFPAFMSPVTDDATRNTIYETFSRRVLSAPPEAAKSAQTDANPMLESVVAALVKRGE</sequence>
<dbReference type="RefSeq" id="WP_147436273.1">
    <property type="nucleotide sequence ID" value="NZ_BMXM01000009.1"/>
</dbReference>
<evidence type="ECO:0000313" key="3">
    <source>
        <dbReference type="Proteomes" id="UP000270299"/>
    </source>
</evidence>
<dbReference type="EMBL" id="RCUV01000013">
    <property type="protein sequence ID" value="RLP69394.1"/>
    <property type="molecule type" value="Genomic_DNA"/>
</dbReference>
<organism evidence="2 3">
    <name type="scientific">Mycetocola manganoxydans</name>
    <dbReference type="NCBI Taxonomy" id="699879"/>
    <lineage>
        <taxon>Bacteria</taxon>
        <taxon>Bacillati</taxon>
        <taxon>Actinomycetota</taxon>
        <taxon>Actinomycetes</taxon>
        <taxon>Micrococcales</taxon>
        <taxon>Microbacteriaceae</taxon>
        <taxon>Mycetocola</taxon>
    </lineage>
</organism>
<keyword evidence="3" id="KW-1185">Reference proteome</keyword>
<dbReference type="Proteomes" id="UP000270299">
    <property type="component" value="Unassembled WGS sequence"/>
</dbReference>
<evidence type="ECO:0000256" key="1">
    <source>
        <dbReference type="SAM" id="Phobius"/>
    </source>
</evidence>
<feature type="transmembrane region" description="Helical" evidence="1">
    <location>
        <begin position="196"/>
        <end position="214"/>
    </location>
</feature>
<dbReference type="AlphaFoldDB" id="A0A3L6ZNB6"/>